<dbReference type="FunFam" id="1.20.1250.20:FF:000140">
    <property type="entry name" value="Putative MFS phospholipid transporter"/>
    <property type="match status" value="1"/>
</dbReference>
<dbReference type="PROSITE" id="PS50850">
    <property type="entry name" value="MFS"/>
    <property type="match status" value="1"/>
</dbReference>
<evidence type="ECO:0000313" key="9">
    <source>
        <dbReference type="EMBL" id="EXJ89382.1"/>
    </source>
</evidence>
<dbReference type="HOGENOM" id="CLU_001265_46_12_1"/>
<evidence type="ECO:0000256" key="6">
    <source>
        <dbReference type="ARBA" id="ARBA00023136"/>
    </source>
</evidence>
<dbReference type="GO" id="GO:0046943">
    <property type="term" value="F:carboxylic acid transmembrane transporter activity"/>
    <property type="evidence" value="ECO:0007669"/>
    <property type="project" value="TreeGrafter"/>
</dbReference>
<accession>W9Y986</accession>
<dbReference type="SUPFAM" id="SSF103473">
    <property type="entry name" value="MFS general substrate transporter"/>
    <property type="match status" value="1"/>
</dbReference>
<reference evidence="9 10" key="1">
    <citation type="submission" date="2013-03" db="EMBL/GenBank/DDBJ databases">
        <title>The Genome Sequence of Capronia epimyces CBS 606.96.</title>
        <authorList>
            <consortium name="The Broad Institute Genomics Platform"/>
            <person name="Cuomo C."/>
            <person name="de Hoog S."/>
            <person name="Gorbushina A."/>
            <person name="Walker B."/>
            <person name="Young S.K."/>
            <person name="Zeng Q."/>
            <person name="Gargeya S."/>
            <person name="Fitzgerald M."/>
            <person name="Haas B."/>
            <person name="Abouelleil A."/>
            <person name="Allen A.W."/>
            <person name="Alvarado L."/>
            <person name="Arachchi H.M."/>
            <person name="Berlin A.M."/>
            <person name="Chapman S.B."/>
            <person name="Gainer-Dewar J."/>
            <person name="Goldberg J."/>
            <person name="Griggs A."/>
            <person name="Gujja S."/>
            <person name="Hansen M."/>
            <person name="Howarth C."/>
            <person name="Imamovic A."/>
            <person name="Ireland A."/>
            <person name="Larimer J."/>
            <person name="McCowan C."/>
            <person name="Murphy C."/>
            <person name="Pearson M."/>
            <person name="Poon T.W."/>
            <person name="Priest M."/>
            <person name="Roberts A."/>
            <person name="Saif S."/>
            <person name="Shea T."/>
            <person name="Sisk P."/>
            <person name="Sykes S."/>
            <person name="Wortman J."/>
            <person name="Nusbaum C."/>
            <person name="Birren B."/>
        </authorList>
    </citation>
    <scope>NUCLEOTIDE SEQUENCE [LARGE SCALE GENOMIC DNA]</scope>
    <source>
        <strain evidence="9 10">CBS 606.96</strain>
    </source>
</reference>
<dbReference type="Proteomes" id="UP000019478">
    <property type="component" value="Unassembled WGS sequence"/>
</dbReference>
<evidence type="ECO:0000313" key="10">
    <source>
        <dbReference type="Proteomes" id="UP000019478"/>
    </source>
</evidence>
<dbReference type="eggNOG" id="KOG0252">
    <property type="taxonomic scope" value="Eukaryota"/>
</dbReference>
<dbReference type="GO" id="GO:0030643">
    <property type="term" value="P:intracellular phosphate ion homeostasis"/>
    <property type="evidence" value="ECO:0007669"/>
    <property type="project" value="EnsemblFungi"/>
</dbReference>
<keyword evidence="6 7" id="KW-0472">Membrane</keyword>
<feature type="transmembrane region" description="Helical" evidence="7">
    <location>
        <begin position="435"/>
        <end position="456"/>
    </location>
</feature>
<dbReference type="RefSeq" id="XP_007730779.1">
    <property type="nucleotide sequence ID" value="XM_007732589.1"/>
</dbReference>
<dbReference type="PANTHER" id="PTHR23508">
    <property type="entry name" value="CARBOXYLIC ACID TRANSPORTER PROTEIN HOMOLOG"/>
    <property type="match status" value="1"/>
</dbReference>
<comment type="subcellular location">
    <subcellularLocation>
        <location evidence="1">Membrane</location>
        <topology evidence="1">Multi-pass membrane protein</topology>
    </subcellularLocation>
</comment>
<feature type="transmembrane region" description="Helical" evidence="7">
    <location>
        <begin position="251"/>
        <end position="272"/>
    </location>
</feature>
<keyword evidence="5 7" id="KW-1133">Transmembrane helix</keyword>
<name>W9Y986_9EURO</name>
<dbReference type="InterPro" id="IPR036259">
    <property type="entry name" value="MFS_trans_sf"/>
</dbReference>
<dbReference type="AlphaFoldDB" id="W9Y986"/>
<evidence type="ECO:0000256" key="5">
    <source>
        <dbReference type="ARBA" id="ARBA00022989"/>
    </source>
</evidence>
<feature type="transmembrane region" description="Helical" evidence="7">
    <location>
        <begin position="301"/>
        <end position="322"/>
    </location>
</feature>
<feature type="transmembrane region" description="Helical" evidence="7">
    <location>
        <begin position="110"/>
        <end position="130"/>
    </location>
</feature>
<evidence type="ECO:0000256" key="4">
    <source>
        <dbReference type="ARBA" id="ARBA00022692"/>
    </source>
</evidence>
<dbReference type="GO" id="GO:0005886">
    <property type="term" value="C:plasma membrane"/>
    <property type="evidence" value="ECO:0007669"/>
    <property type="project" value="TreeGrafter"/>
</dbReference>
<dbReference type="PANTHER" id="PTHR23508:SF10">
    <property type="entry name" value="CARBOXYLIC ACID TRANSPORTER PROTEIN HOMOLOG"/>
    <property type="match status" value="1"/>
</dbReference>
<feature type="transmembrane region" description="Helical" evidence="7">
    <location>
        <begin position="395"/>
        <end position="415"/>
    </location>
</feature>
<feature type="transmembrane region" description="Helical" evidence="7">
    <location>
        <begin position="355"/>
        <end position="374"/>
    </location>
</feature>
<evidence type="ECO:0000256" key="2">
    <source>
        <dbReference type="ARBA" id="ARBA00010992"/>
    </source>
</evidence>
<dbReference type="GeneID" id="19166579"/>
<keyword evidence="10" id="KW-1185">Reference proteome</keyword>
<dbReference type="Pfam" id="PF00083">
    <property type="entry name" value="Sugar_tr"/>
    <property type="match status" value="2"/>
</dbReference>
<evidence type="ECO:0000256" key="1">
    <source>
        <dbReference type="ARBA" id="ARBA00004141"/>
    </source>
</evidence>
<feature type="domain" description="Major facilitator superfamily (MFS) profile" evidence="8">
    <location>
        <begin position="40"/>
        <end position="456"/>
    </location>
</feature>
<comment type="similarity">
    <text evidence="2">Belongs to the major facilitator superfamily. Sugar transporter (TC 2.A.1.1) family.</text>
</comment>
<feature type="transmembrane region" description="Helical" evidence="7">
    <location>
        <begin position="212"/>
        <end position="231"/>
    </location>
</feature>
<evidence type="ECO:0000256" key="3">
    <source>
        <dbReference type="ARBA" id="ARBA00022448"/>
    </source>
</evidence>
<gene>
    <name evidence="9" type="ORF">A1O3_02449</name>
</gene>
<dbReference type="STRING" id="1182542.W9Y986"/>
<dbReference type="EMBL" id="AMGY01000002">
    <property type="protein sequence ID" value="EXJ89382.1"/>
    <property type="molecule type" value="Genomic_DNA"/>
</dbReference>
<evidence type="ECO:0000256" key="7">
    <source>
        <dbReference type="SAM" id="Phobius"/>
    </source>
</evidence>
<feature type="transmembrane region" description="Helical" evidence="7">
    <location>
        <begin position="329"/>
        <end position="349"/>
    </location>
</feature>
<comment type="caution">
    <text evidence="9">The sequence shown here is derived from an EMBL/GenBank/DDBJ whole genome shotgun (WGS) entry which is preliminary data.</text>
</comment>
<organism evidence="9 10">
    <name type="scientific">Capronia epimyces CBS 606.96</name>
    <dbReference type="NCBI Taxonomy" id="1182542"/>
    <lineage>
        <taxon>Eukaryota</taxon>
        <taxon>Fungi</taxon>
        <taxon>Dikarya</taxon>
        <taxon>Ascomycota</taxon>
        <taxon>Pezizomycotina</taxon>
        <taxon>Eurotiomycetes</taxon>
        <taxon>Chaetothyriomycetidae</taxon>
        <taxon>Chaetothyriales</taxon>
        <taxon>Herpotrichiellaceae</taxon>
        <taxon>Capronia</taxon>
    </lineage>
</organism>
<protein>
    <recommendedName>
        <fullName evidence="8">Major facilitator superfamily (MFS) profile domain-containing protein</fullName>
    </recommendedName>
</protein>
<keyword evidence="3" id="KW-0813">Transport</keyword>
<dbReference type="OrthoDB" id="2261376at2759"/>
<dbReference type="InterPro" id="IPR005828">
    <property type="entry name" value="MFS_sugar_transport-like"/>
</dbReference>
<feature type="transmembrane region" description="Helical" evidence="7">
    <location>
        <begin position="136"/>
        <end position="158"/>
    </location>
</feature>
<proteinExistence type="inferred from homology"/>
<sequence>MDGEKTIQEGEGYTPDNRHMSVHEVPLDAVPKTRWERSWPTIACGAGLFSDGYLNGVIGSVNTMLKLIYKDEYTKSSAQSNVSSIAFAGTVLGQLVFGYLSDHWSRRHSLLISTIILIVFAALGAGSYGAGGSVQGLFAALTAYRFILGIGIGGEYPAGSVACAESTGELKRGHRNRWFICFTNLSIDVGFVVAAIVPMILMLIFTEHHMRAAWRVALGLGVIPPLSLLYLRIKLQEPEEYHRNKMNHYPYWMILKFYWWRLIIVSLIWFIYDFSTYSFGIYSSSWLAFLLPSDAPLWKTFGWNTVINLFYVPGAVIGAFLSDWIGPKYCLILGVTLQGIIGFIMTAIYKHLDQPSQVGGFVVIYGIFLALGEIGPGDNIGLVASKTSATSVRGMYYGIAAACGKIGAFVGNYVFPEIIKAGGDDVIKQGQYPFYVSSSLCIFSGLVAFFCLPYIGQDTITDEDERFRLYLVEHGYDVSTLGTKKYHEEKNVAGPGVEPTLVGFETGKEAEAGSRV</sequence>
<evidence type="ECO:0000259" key="8">
    <source>
        <dbReference type="PROSITE" id="PS50850"/>
    </source>
</evidence>
<dbReference type="InterPro" id="IPR020846">
    <property type="entry name" value="MFS_dom"/>
</dbReference>
<keyword evidence="4 7" id="KW-0812">Transmembrane</keyword>
<dbReference type="Gene3D" id="1.20.1250.20">
    <property type="entry name" value="MFS general substrate transporter like domains"/>
    <property type="match status" value="1"/>
</dbReference>
<feature type="transmembrane region" description="Helical" evidence="7">
    <location>
        <begin position="179"/>
        <end position="206"/>
    </location>
</feature>